<feature type="chain" id="PRO_5032949538" evidence="1">
    <location>
        <begin position="21"/>
        <end position="129"/>
    </location>
</feature>
<proteinExistence type="predicted"/>
<name>A0A855FIX3_RAOOR</name>
<feature type="signal peptide" evidence="1">
    <location>
        <begin position="1"/>
        <end position="20"/>
    </location>
</feature>
<keyword evidence="1" id="KW-0732">Signal</keyword>
<evidence type="ECO:0000313" key="3">
    <source>
        <dbReference type="Proteomes" id="UP000229713"/>
    </source>
</evidence>
<dbReference type="RefSeq" id="WP_099843284.1">
    <property type="nucleotide sequence ID" value="NZ_NKYI01000017.1"/>
</dbReference>
<gene>
    <name evidence="2" type="ORF">CFY86_10340</name>
</gene>
<reference evidence="2 3" key="1">
    <citation type="submission" date="2017-07" db="EMBL/GenBank/DDBJ databases">
        <title>Raoultella ornithinolytica strain HH3 draft genome.</title>
        <authorList>
            <person name="Duceppe M.-O."/>
            <person name="Huang H."/>
            <person name="Phipps-Todd B."/>
        </authorList>
    </citation>
    <scope>NUCLEOTIDE SEQUENCE [LARGE SCALE GENOMIC DNA]</scope>
    <source>
        <strain evidence="2 3">HH3</strain>
    </source>
</reference>
<dbReference type="Proteomes" id="UP000229713">
    <property type="component" value="Unassembled WGS sequence"/>
</dbReference>
<protein>
    <submittedName>
        <fullName evidence="2">Uncharacterized protein</fullName>
    </submittedName>
</protein>
<evidence type="ECO:0000256" key="1">
    <source>
        <dbReference type="SAM" id="SignalP"/>
    </source>
</evidence>
<dbReference type="EMBL" id="NKYI01000017">
    <property type="protein sequence ID" value="PIK84431.1"/>
    <property type="molecule type" value="Genomic_DNA"/>
</dbReference>
<accession>A0A855FIX3</accession>
<comment type="caution">
    <text evidence="2">The sequence shown here is derived from an EMBL/GenBank/DDBJ whole genome shotgun (WGS) entry which is preliminary data.</text>
</comment>
<evidence type="ECO:0000313" key="2">
    <source>
        <dbReference type="EMBL" id="PIK84431.1"/>
    </source>
</evidence>
<sequence>MIKKLPLLLILLSTCMAAHASNVTVLKKSLKNWAPISISDKQGVIEIVMNEDRVTPKIYDAVISMGVCTPLWFEAKGSSYLKNIKELRVLNRHSYSGYVLESPKSTCDEAGKAASGGTAIVINANTHGF</sequence>
<dbReference type="AlphaFoldDB" id="A0A855FIX3"/>
<organism evidence="2 3">
    <name type="scientific">Raoultella ornithinolytica</name>
    <name type="common">Klebsiella ornithinolytica</name>
    <dbReference type="NCBI Taxonomy" id="54291"/>
    <lineage>
        <taxon>Bacteria</taxon>
        <taxon>Pseudomonadati</taxon>
        <taxon>Pseudomonadota</taxon>
        <taxon>Gammaproteobacteria</taxon>
        <taxon>Enterobacterales</taxon>
        <taxon>Enterobacteriaceae</taxon>
        <taxon>Klebsiella/Raoultella group</taxon>
        <taxon>Raoultella</taxon>
    </lineage>
</organism>